<sequence>MSSIADSNFRDELRIPSFSTLPTEIISEIFVSCLPFYLERRSTLNPNHAPMLLLCVCRKWRSIALSTPRLWALVNLDFDCLAQPFFEKRSWEKFLEDCVTRAGACPFSLRLKKGYKLEQDGWRFIPTILEQHSGRIQELELMVDLGQYPKYTSGFPLLQKLKINLPAEYDDEDPEIIALKENPIQIFAAAPQLRQLDLTYVTPSLFAIRWENLAEFTAFGISSSDCVDVLRWAPSLVRCTISSPYLEPDTTAVSHPNLKSFTFSEMFTTERIFRFLTFPTLEYLNLFMKDMDDAHFLQFVSRSSSSLLRLTSRFAAVPLESLSNMVALTRLTLYAPSREYLVEFFDHFDRTKNPAFLPQLKMLAFKDCLLFVNQLLIDALSSRCSVTQDGGVILQSFCQVWSENRVVDTLYDLFDLEGYVPAVFDKLVDAGMDIYVGPAVRSSYL</sequence>
<dbReference type="InterPro" id="IPR032675">
    <property type="entry name" value="LRR_dom_sf"/>
</dbReference>
<name>A0A8H6X6A2_9AGAR</name>
<evidence type="ECO:0000313" key="1">
    <source>
        <dbReference type="EMBL" id="KAF7335282.1"/>
    </source>
</evidence>
<evidence type="ECO:0000313" key="2">
    <source>
        <dbReference type="Proteomes" id="UP000623467"/>
    </source>
</evidence>
<gene>
    <name evidence="1" type="ORF">MSAN_02338900</name>
</gene>
<dbReference type="Proteomes" id="UP000623467">
    <property type="component" value="Unassembled WGS sequence"/>
</dbReference>
<comment type="caution">
    <text evidence="1">The sequence shown here is derived from an EMBL/GenBank/DDBJ whole genome shotgun (WGS) entry which is preliminary data.</text>
</comment>
<accession>A0A8H6X6A2</accession>
<organism evidence="1 2">
    <name type="scientific">Mycena sanguinolenta</name>
    <dbReference type="NCBI Taxonomy" id="230812"/>
    <lineage>
        <taxon>Eukaryota</taxon>
        <taxon>Fungi</taxon>
        <taxon>Dikarya</taxon>
        <taxon>Basidiomycota</taxon>
        <taxon>Agaricomycotina</taxon>
        <taxon>Agaricomycetes</taxon>
        <taxon>Agaricomycetidae</taxon>
        <taxon>Agaricales</taxon>
        <taxon>Marasmiineae</taxon>
        <taxon>Mycenaceae</taxon>
        <taxon>Mycena</taxon>
    </lineage>
</organism>
<dbReference type="OrthoDB" id="2860712at2759"/>
<dbReference type="SUPFAM" id="SSF52047">
    <property type="entry name" value="RNI-like"/>
    <property type="match status" value="1"/>
</dbReference>
<dbReference type="Gene3D" id="1.20.1280.50">
    <property type="match status" value="1"/>
</dbReference>
<keyword evidence="2" id="KW-1185">Reference proteome</keyword>
<dbReference type="EMBL" id="JACAZH010000041">
    <property type="protein sequence ID" value="KAF7335282.1"/>
    <property type="molecule type" value="Genomic_DNA"/>
</dbReference>
<dbReference type="Gene3D" id="3.80.10.10">
    <property type="entry name" value="Ribonuclease Inhibitor"/>
    <property type="match status" value="1"/>
</dbReference>
<protein>
    <submittedName>
        <fullName evidence="1">F-box domain-containing protein</fullName>
    </submittedName>
</protein>
<reference evidence="1" key="1">
    <citation type="submission" date="2020-05" db="EMBL/GenBank/DDBJ databases">
        <title>Mycena genomes resolve the evolution of fungal bioluminescence.</title>
        <authorList>
            <person name="Tsai I.J."/>
        </authorList>
    </citation>
    <scope>NUCLEOTIDE SEQUENCE</scope>
    <source>
        <strain evidence="1">160909Yilan</strain>
    </source>
</reference>
<dbReference type="AlphaFoldDB" id="A0A8H6X6A2"/>
<proteinExistence type="predicted"/>